<evidence type="ECO:0000256" key="1">
    <source>
        <dbReference type="SAM" id="SignalP"/>
    </source>
</evidence>
<organism evidence="2 3">
    <name type="scientific">Knipowitschia caucasica</name>
    <name type="common">Caucasian dwarf goby</name>
    <name type="synonym">Pomatoschistus caucasicus</name>
    <dbReference type="NCBI Taxonomy" id="637954"/>
    <lineage>
        <taxon>Eukaryota</taxon>
        <taxon>Metazoa</taxon>
        <taxon>Chordata</taxon>
        <taxon>Craniata</taxon>
        <taxon>Vertebrata</taxon>
        <taxon>Euteleostomi</taxon>
        <taxon>Actinopterygii</taxon>
        <taxon>Neopterygii</taxon>
        <taxon>Teleostei</taxon>
        <taxon>Neoteleostei</taxon>
        <taxon>Acanthomorphata</taxon>
        <taxon>Gobiaria</taxon>
        <taxon>Gobiiformes</taxon>
        <taxon>Gobioidei</taxon>
        <taxon>Gobiidae</taxon>
        <taxon>Gobiinae</taxon>
        <taxon>Knipowitschia</taxon>
    </lineage>
</organism>
<sequence length="237" mass="25600">MLLFTVPLVLLWFISADINAVVLTLLQSCAGCIVDYYLHTWHPPPASQFSCWSPAISSSCVATQGAIRWSSPDWSPWPLGRRLPQARSIYLRDKATQTQGLGHDERRRGSHKRFGSCWAKHRPVSKVCAAAAPRCKRCSRFGEIKSASRPVIGSTTISNLSLWTSQIGHSAPRMWSPNAAVARGAIDTQTPSGGGGHDREPIATGQADGPIHLTLFLTVLNDDATAGGGARCHVGSY</sequence>
<gene>
    <name evidence="2" type="ORF">KC01_LOCUS26764</name>
</gene>
<evidence type="ECO:0008006" key="4">
    <source>
        <dbReference type="Google" id="ProtNLM"/>
    </source>
</evidence>
<feature type="signal peptide" evidence="1">
    <location>
        <begin position="1"/>
        <end position="16"/>
    </location>
</feature>
<name>A0AAV2L8U8_KNICA</name>
<dbReference type="AlphaFoldDB" id="A0AAV2L8U8"/>
<accession>A0AAV2L8U8</accession>
<keyword evidence="1" id="KW-0732">Signal</keyword>
<reference evidence="2 3" key="1">
    <citation type="submission" date="2024-04" db="EMBL/GenBank/DDBJ databases">
        <authorList>
            <person name="Waldvogel A.-M."/>
            <person name="Schoenle A."/>
        </authorList>
    </citation>
    <scope>NUCLEOTIDE SEQUENCE [LARGE SCALE GENOMIC DNA]</scope>
</reference>
<evidence type="ECO:0000313" key="3">
    <source>
        <dbReference type="Proteomes" id="UP001497482"/>
    </source>
</evidence>
<feature type="chain" id="PRO_5043864398" description="Secreted protein" evidence="1">
    <location>
        <begin position="17"/>
        <end position="237"/>
    </location>
</feature>
<dbReference type="EMBL" id="OZ035844">
    <property type="protein sequence ID" value="CAL1598364.1"/>
    <property type="molecule type" value="Genomic_DNA"/>
</dbReference>
<dbReference type="Proteomes" id="UP001497482">
    <property type="component" value="Chromosome 22"/>
</dbReference>
<evidence type="ECO:0000313" key="2">
    <source>
        <dbReference type="EMBL" id="CAL1598364.1"/>
    </source>
</evidence>
<keyword evidence="3" id="KW-1185">Reference proteome</keyword>
<proteinExistence type="predicted"/>
<protein>
    <recommendedName>
        <fullName evidence="4">Secreted protein</fullName>
    </recommendedName>
</protein>